<evidence type="ECO:0000256" key="11">
    <source>
        <dbReference type="ARBA" id="ARBA00023212"/>
    </source>
</evidence>
<sequence length="2487" mass="277761">MPVDTSVTGTLQEGPANRAMALALSAFKGSGSGYKGLAMATASKLMAEVTREYELCMSSLVFDSNMMNEANIQTYVRLKLPPPTPPKPVPEMAVVSTPPHDFRGVSEVFRRSTFMTSSAALAAALGVTGECLWLTGVRALTTIHPEPLRLEAFSRCQGDALMRAKRVVREEWPQRVGSTIHVALRRQLPEDGNASQRAGVGGGAAAEAQSLDQGATSPKAGGGRGGGGGDGTGGGGGCGNALSRPRFDSSISVMENFEVSEIRSLLRWANYCMTDALQTLTRRTLEEFSDYLLKCCSCQVEVKHMNDVIVTDQGEGAMRRGTTPPLFKVDIIRSTGRHVLNVSEVKEAERRIAEWRATPESREDGAVCPIAEVPDVRGHIPEVDTPLEDFRSEALRCYDGTLARVAGIHQVQRFVMDRLFWPDPQFMSVAGPDEPWVVDLRGRAEEVLEAAIVPLRDYLKLFDRYVDFLNLDVEAYMASMTHTSNDGGGGDGDDDEEEGLGVATVNLAALRAVLTKHQTAETEIRADVPNSPVDCGLFAVNPSSIRSHLLTKHRGIAQRLLVEQRTHCETLASACCAKFQSVLAWLQKKPKDIEEVAQLEEYMKTLDTNLAPLSDALGTMMECNELLEEFSYTVPLEHSNDKWVAFAWPQRIAQQCEDTEALLKQSRGLFQEEMESEQERFTHTMDLLELEVAGLEQHEDLALVDRVSKLVGEIAGRISDAENKSRLFQSREGLFGRAPTEYDQILRVRKAVEPYVNLWTTAKEWTLSYEAWTKGSFLAIDAATLEADVERLGTAIQKASRVFDNTGKVAQSNICNVIKDKVSAFRPKVPAIVALRNPGMKPRHWEQLSDKLGYSLNPDENYTLEELLELDLEPYQPQIDKVSESAAKEYQIEEALTKMEDEWKDSRLEIVGYRETGTGILKGVDEINTVLDEQVTMTQAMQFSAFKGPFAERIDVWNGKLYMVSEVLEAWLSVQRNWLYLQPIFESPDINKQLPAEGKKFAMVDKNWRQTISSAKSNSKVIDFCNSPKLLERFKEGAQLLDEVQKGLSDYLETKRSVFARLYFLSNDELLSILSESKDVHRVQPHLKKCFEGIDKVVFDRDLLITHMVSPEGESLKLIEPIDPKGQNVEAWMLELEGNMRLTGKKKPSPVLSDVQVRDHMHRAIQDYLCSGRCEWMQKWPGMCVLNASQLHWTSETEELLLEQGGEAPQTMLTRQLAQLEDMVILVRGKLSNSARTTVGALTVIDVHARDVMIKLAYEKVSEKSDFSWTSQLRYYWDEGDLWAEMVAARRPYGYEYLGNSFRLVITPLTDKCYLTLMGALQMILGGAPAGPAGTGKTETTKDLSKALAMQCVVFNCSDGLDYIAMGKFFKGLASCGAWACFDEFNRINIEVLSVVGQQVMTIQQALKSGNPRISFMGSDIIVKPGFGVFITMNPGYAGRSDLPDSLKALFRPVAMMVPDYALIGEIMFFAYGFAQAKECGAKMVTTFKLCSEQLSAQPHYDYGMRAVKTVITAAGNLKQAEPDGDEMVLLLRALQDVNFPKFLEMDLPLFEGIISDLFPGRKRPVLDYGDLNSVMKLVIQAKGLQPHPFFTTKVIQLYEMIVVRHGLMLVGPTGGGKSSNLHVLEETLSRLKKMGKEGFGYEKVIIYQLNPKSITMGQMYGEFDPSTHEWQDGIMSTMYRLAASSPTSDRKWVVFDGPVDAIWIENMNTVLDDNKKLCLNSGEIIKMSPEMTMMFEVEDLTVASPATVSRVGIIYMEPKGLGLDALCQTWLATLPSTLPQDIIIQFSALFDTYLSSGIAWVRQWCREVVPTVDNNLAQSLMRLLDCFLEPFQEVEGSAPPSPKALKALVTHVEALFLFAFVWSVGCTVDQAGRRQFDAWLKCETASNTSPWLFPKEGTVYDYVFVPEKGDKGEWVPWMSTTEAYSVDPKLQFNEIIVPTTDGVRNTFLLDLLIRGGKHVLTCGPTGTGKTVNIAQYLMGQSFVGGRCVDASVSPFTIAFSAQTSANMTQDMMDAKMEKRRKGVFGPPAGKQFVVHVDDLNMPKQEEYGAQPPIEILRQWFDQDGWYDRKELTYRKIIDVTMVCSMGPPGGGRAHVTPRFVRHFNVIGYVDMSDDDKRVIFSTILDNFLSTGFETTLARLSSAVVDATIEVFNTITRELLPTPQKSHYTFNLRDMAKVFQGMLMSSYKSVTTPEMLVRLWCHESKRVFEDRLINAEDHAWFKDLLKGIVTNNFQMDWHDVVPQERLIYGDYMIPGAEPTVYEEVPDLDKLTSTINQYLVDHNGESKQPMPLVMFLDAIEHVSRVSRILRQPQGNALLLGVGGSGRQSMTKLATYIAGYDLFQVEISKGYAVSDWRDDVRRCLLGAGLKNKPTTFLFSDVQIVNEVMLEDINNILNAGDVPNLYAPEDLDAIMSTCRVDCQRKRIPPTKVNIFAQYVTRVRSCIHLVICMSPIGSAFRDRLRMFPSLVNCCTIGKKKLAPFGVIGPSK</sequence>
<dbReference type="OrthoDB" id="5593012at2759"/>
<dbReference type="InterPro" id="IPR041589">
    <property type="entry name" value="DNAH3_AAA_lid_1"/>
</dbReference>
<dbReference type="EMBL" id="FN648408">
    <property type="protein sequence ID" value="CBJ31041.1"/>
    <property type="molecule type" value="Genomic_DNA"/>
</dbReference>
<dbReference type="Pfam" id="PF12780">
    <property type="entry name" value="AAA_8"/>
    <property type="match status" value="1"/>
</dbReference>
<evidence type="ECO:0000256" key="1">
    <source>
        <dbReference type="ARBA" id="ARBA00004430"/>
    </source>
</evidence>
<keyword evidence="10" id="KW-0505">Motor protein</keyword>
<evidence type="ECO:0000313" key="19">
    <source>
        <dbReference type="EMBL" id="CBJ31041.1"/>
    </source>
</evidence>
<dbReference type="FunFam" id="1.20.140.100:FF:000004">
    <property type="entry name" value="Dynein axonemal heavy chain 6"/>
    <property type="match status" value="1"/>
</dbReference>
<keyword evidence="5" id="KW-0547">Nucleotide-binding</keyword>
<dbReference type="GO" id="GO:0045505">
    <property type="term" value="F:dynein intermediate chain binding"/>
    <property type="evidence" value="ECO:0007669"/>
    <property type="project" value="InterPro"/>
</dbReference>
<feature type="compositionally biased region" description="Gly residues" evidence="13">
    <location>
        <begin position="220"/>
        <end position="239"/>
    </location>
</feature>
<dbReference type="Pfam" id="PF17857">
    <property type="entry name" value="AAA_lid_1"/>
    <property type="match status" value="1"/>
</dbReference>
<protein>
    <submittedName>
        <fullName evidence="19">Dynein heavy chain</fullName>
    </submittedName>
</protein>
<keyword evidence="8" id="KW-0175">Coiled coil</keyword>
<dbReference type="Pfam" id="PF17852">
    <property type="entry name" value="Dynein_AAA_lid"/>
    <property type="match status" value="1"/>
</dbReference>
<keyword evidence="20" id="KW-1185">Reference proteome</keyword>
<dbReference type="PANTHER" id="PTHR46961:SF5">
    <property type="entry name" value="DYNEIN AXONEMAL HEAVY CHAIN 1"/>
    <property type="match status" value="1"/>
</dbReference>
<evidence type="ECO:0000256" key="12">
    <source>
        <dbReference type="ARBA" id="ARBA00023273"/>
    </source>
</evidence>
<dbReference type="InterPro" id="IPR024317">
    <property type="entry name" value="Dynein_heavy_chain_D4_dom"/>
</dbReference>
<comment type="similarity">
    <text evidence="2">Belongs to the dynein heavy chain family.</text>
</comment>
<evidence type="ECO:0000256" key="8">
    <source>
        <dbReference type="ARBA" id="ARBA00023054"/>
    </source>
</evidence>
<dbReference type="Gene3D" id="1.10.287.2620">
    <property type="match status" value="1"/>
</dbReference>
<dbReference type="Gene3D" id="1.20.140.100">
    <property type="entry name" value="Dynein heavy chain, N-terminal domain 2"/>
    <property type="match status" value="1"/>
</dbReference>
<dbReference type="SUPFAM" id="SSF52540">
    <property type="entry name" value="P-loop containing nucleoside triphosphate hydrolases"/>
    <property type="match status" value="4"/>
</dbReference>
<evidence type="ECO:0000256" key="7">
    <source>
        <dbReference type="ARBA" id="ARBA00023017"/>
    </source>
</evidence>
<dbReference type="InterPro" id="IPR043157">
    <property type="entry name" value="Dynein_AAA1S"/>
</dbReference>
<keyword evidence="9" id="KW-0969">Cilium</keyword>
<feature type="region of interest" description="Disordered" evidence="13">
    <location>
        <begin position="187"/>
        <end position="241"/>
    </location>
</feature>
<reference evidence="19 20" key="1">
    <citation type="journal article" date="2010" name="Nature">
        <title>The Ectocarpus genome and the independent evolution of multicellularity in brown algae.</title>
        <authorList>
            <person name="Cock J.M."/>
            <person name="Sterck L."/>
            <person name="Rouze P."/>
            <person name="Scornet D."/>
            <person name="Allen A.E."/>
            <person name="Amoutzias G."/>
            <person name="Anthouard V."/>
            <person name="Artiguenave F."/>
            <person name="Aury J.M."/>
            <person name="Badger J.H."/>
            <person name="Beszteri B."/>
            <person name="Billiau K."/>
            <person name="Bonnet E."/>
            <person name="Bothwell J.H."/>
            <person name="Bowler C."/>
            <person name="Boyen C."/>
            <person name="Brownlee C."/>
            <person name="Carrano C.J."/>
            <person name="Charrier B."/>
            <person name="Cho G.Y."/>
            <person name="Coelho S.M."/>
            <person name="Collen J."/>
            <person name="Corre E."/>
            <person name="Da Silva C."/>
            <person name="Delage L."/>
            <person name="Delaroque N."/>
            <person name="Dittami S.M."/>
            <person name="Doulbeau S."/>
            <person name="Elias M."/>
            <person name="Farnham G."/>
            <person name="Gachon C.M."/>
            <person name="Gschloessl B."/>
            <person name="Heesch S."/>
            <person name="Jabbari K."/>
            <person name="Jubin C."/>
            <person name="Kawai H."/>
            <person name="Kimura K."/>
            <person name="Kloareg B."/>
            <person name="Kupper F.C."/>
            <person name="Lang D."/>
            <person name="Le Bail A."/>
            <person name="Leblanc C."/>
            <person name="Lerouge P."/>
            <person name="Lohr M."/>
            <person name="Lopez P.J."/>
            <person name="Martens C."/>
            <person name="Maumus F."/>
            <person name="Michel G."/>
            <person name="Miranda-Saavedra D."/>
            <person name="Morales J."/>
            <person name="Moreau H."/>
            <person name="Motomura T."/>
            <person name="Nagasato C."/>
            <person name="Napoli C.A."/>
            <person name="Nelson D.R."/>
            <person name="Nyvall-Collen P."/>
            <person name="Peters A.F."/>
            <person name="Pommier C."/>
            <person name="Potin P."/>
            <person name="Poulain J."/>
            <person name="Quesneville H."/>
            <person name="Read B."/>
            <person name="Rensing S.A."/>
            <person name="Ritter A."/>
            <person name="Rousvoal S."/>
            <person name="Samanta M."/>
            <person name="Samson G."/>
            <person name="Schroeder D.C."/>
            <person name="Segurens B."/>
            <person name="Strittmatter M."/>
            <person name="Tonon T."/>
            <person name="Tregear J.W."/>
            <person name="Valentin K."/>
            <person name="von Dassow P."/>
            <person name="Yamagishi T."/>
            <person name="Van de Peer Y."/>
            <person name="Wincker P."/>
        </authorList>
    </citation>
    <scope>NUCLEOTIDE SEQUENCE [LARGE SCALE GENOMIC DNA]</scope>
    <source>
        <strain evidence="20">Ec32 / CCAP1310/4</strain>
    </source>
</reference>
<evidence type="ECO:0000256" key="13">
    <source>
        <dbReference type="SAM" id="MobiDB-lite"/>
    </source>
</evidence>
<organism evidence="19 20">
    <name type="scientific">Ectocarpus siliculosus</name>
    <name type="common">Brown alga</name>
    <name type="synonym">Conferva siliculosa</name>
    <dbReference type="NCBI Taxonomy" id="2880"/>
    <lineage>
        <taxon>Eukaryota</taxon>
        <taxon>Sar</taxon>
        <taxon>Stramenopiles</taxon>
        <taxon>Ochrophyta</taxon>
        <taxon>PX clade</taxon>
        <taxon>Phaeophyceae</taxon>
        <taxon>Ectocarpales</taxon>
        <taxon>Ectocarpaceae</taxon>
        <taxon>Ectocarpus</taxon>
    </lineage>
</organism>
<dbReference type="GO" id="GO:0030286">
    <property type="term" value="C:dynein complex"/>
    <property type="evidence" value="ECO:0007669"/>
    <property type="project" value="UniProtKB-KW"/>
</dbReference>
<dbReference type="FunFam" id="1.20.58.1120:FF:000001">
    <property type="entry name" value="dynein heavy chain 2, axonemal"/>
    <property type="match status" value="1"/>
</dbReference>
<evidence type="ECO:0000259" key="18">
    <source>
        <dbReference type="Pfam" id="PF17857"/>
    </source>
</evidence>
<feature type="domain" description="Dynein heavy chain AAA 5 extension" evidence="17">
    <location>
        <begin position="1788"/>
        <end position="1919"/>
    </location>
</feature>
<keyword evidence="3" id="KW-0963">Cytoplasm</keyword>
<dbReference type="Proteomes" id="UP000002630">
    <property type="component" value="Linkage Group LG03"/>
</dbReference>
<evidence type="ECO:0000256" key="3">
    <source>
        <dbReference type="ARBA" id="ARBA00022490"/>
    </source>
</evidence>
<dbReference type="FunFam" id="1.10.287.2620:FF:000002">
    <property type="entry name" value="Dynein heavy chain 2, axonemal"/>
    <property type="match status" value="1"/>
</dbReference>
<dbReference type="Pfam" id="PF12775">
    <property type="entry name" value="AAA_7"/>
    <property type="match status" value="1"/>
</dbReference>
<dbReference type="EMBL" id="FN649728">
    <property type="protein sequence ID" value="CBJ31041.1"/>
    <property type="molecule type" value="Genomic_DNA"/>
</dbReference>
<dbReference type="PANTHER" id="PTHR46961">
    <property type="entry name" value="DYNEIN HEAVY CHAIN 1, AXONEMAL-LIKE PROTEIN"/>
    <property type="match status" value="1"/>
</dbReference>
<accession>D7FSA0</accession>
<dbReference type="Pfam" id="PF08393">
    <property type="entry name" value="DHC_N2"/>
    <property type="match status" value="1"/>
</dbReference>
<dbReference type="eggNOG" id="KOG3595">
    <property type="taxonomic scope" value="Eukaryota"/>
</dbReference>
<dbReference type="FunFam" id="1.20.920.30:FF:000005">
    <property type="entry name" value="Dynein, axonemal, heavy chain 2"/>
    <property type="match status" value="1"/>
</dbReference>
<name>D7FSA0_ECTSI</name>
<dbReference type="Gene3D" id="1.10.8.710">
    <property type="match status" value="1"/>
</dbReference>
<evidence type="ECO:0000256" key="6">
    <source>
        <dbReference type="ARBA" id="ARBA00022840"/>
    </source>
</evidence>
<dbReference type="InterPro" id="IPR027417">
    <property type="entry name" value="P-loop_NTPase"/>
</dbReference>
<comment type="subcellular location">
    <subcellularLocation>
        <location evidence="1">Cytoplasm</location>
        <location evidence="1">Cytoskeleton</location>
        <location evidence="1">Cilium axoneme</location>
    </subcellularLocation>
</comment>
<dbReference type="GO" id="GO:0005874">
    <property type="term" value="C:microtubule"/>
    <property type="evidence" value="ECO:0007669"/>
    <property type="project" value="UniProtKB-KW"/>
</dbReference>
<evidence type="ECO:0000256" key="5">
    <source>
        <dbReference type="ARBA" id="ARBA00022741"/>
    </source>
</evidence>
<dbReference type="GO" id="GO:0007018">
    <property type="term" value="P:microtubule-based movement"/>
    <property type="evidence" value="ECO:0007669"/>
    <property type="project" value="InterPro"/>
</dbReference>
<dbReference type="InParanoid" id="D7FSA0"/>
<dbReference type="Pfam" id="PF12774">
    <property type="entry name" value="AAA_6"/>
    <property type="match status" value="1"/>
</dbReference>
<dbReference type="InterPro" id="IPR035699">
    <property type="entry name" value="AAA_6"/>
</dbReference>
<evidence type="ECO:0000256" key="4">
    <source>
        <dbReference type="ARBA" id="ARBA00022701"/>
    </source>
</evidence>
<dbReference type="FunFam" id="3.40.50.300:FF:000063">
    <property type="entry name" value="dynein heavy chain 6, axonemal"/>
    <property type="match status" value="1"/>
</dbReference>
<dbReference type="GO" id="GO:0005524">
    <property type="term" value="F:ATP binding"/>
    <property type="evidence" value="ECO:0007669"/>
    <property type="project" value="UniProtKB-KW"/>
</dbReference>
<proteinExistence type="inferred from homology"/>
<dbReference type="Gene3D" id="3.20.180.20">
    <property type="entry name" value="Dynein heavy chain, N-terminal domain 2"/>
    <property type="match status" value="1"/>
</dbReference>
<dbReference type="FunFam" id="3.40.50.300:FF:002141">
    <property type="entry name" value="Dynein heavy chain"/>
    <property type="match status" value="1"/>
</dbReference>
<dbReference type="InterPro" id="IPR042228">
    <property type="entry name" value="Dynein_linker_3"/>
</dbReference>
<keyword evidence="11" id="KW-0206">Cytoskeleton</keyword>
<evidence type="ECO:0000259" key="16">
    <source>
        <dbReference type="Pfam" id="PF12780"/>
    </source>
</evidence>
<dbReference type="Gene3D" id="1.10.472.130">
    <property type="match status" value="1"/>
</dbReference>
<evidence type="ECO:0000259" key="14">
    <source>
        <dbReference type="Pfam" id="PF08393"/>
    </source>
</evidence>
<dbReference type="InterPro" id="IPR042222">
    <property type="entry name" value="Dynein_2_N"/>
</dbReference>
<dbReference type="FunFam" id="3.40.50.300:FF:000353">
    <property type="entry name" value="Dynein axonemal heavy chain 1"/>
    <property type="match status" value="1"/>
</dbReference>
<dbReference type="Gene3D" id="1.20.58.1120">
    <property type="match status" value="1"/>
</dbReference>
<evidence type="ECO:0000259" key="17">
    <source>
        <dbReference type="Pfam" id="PF17852"/>
    </source>
</evidence>
<keyword evidence="12" id="KW-0966">Cell projection</keyword>
<feature type="domain" description="Dynein heavy chain AAA module D4" evidence="16">
    <location>
        <begin position="2289"/>
        <end position="2472"/>
    </location>
</feature>
<keyword evidence="4" id="KW-0493">Microtubule</keyword>
<keyword evidence="6" id="KW-0067">ATP-binding</keyword>
<dbReference type="FunFam" id="1.10.8.710:FF:000004">
    <property type="entry name" value="Dynein axonemal heavy chain 6"/>
    <property type="match status" value="1"/>
</dbReference>
<feature type="domain" description="Dynein heavy chain hydrolytic ATP-binding dynein motor region" evidence="15">
    <location>
        <begin position="1293"/>
        <end position="1619"/>
    </location>
</feature>
<dbReference type="InterPro" id="IPR041466">
    <property type="entry name" value="Dynein_AAA5_ext"/>
</dbReference>
<dbReference type="STRING" id="2880.D7FSA0"/>
<evidence type="ECO:0000256" key="10">
    <source>
        <dbReference type="ARBA" id="ARBA00023175"/>
    </source>
</evidence>
<dbReference type="Gene3D" id="3.40.50.300">
    <property type="entry name" value="P-loop containing nucleotide triphosphate hydrolases"/>
    <property type="match status" value="3"/>
</dbReference>
<dbReference type="InterPro" id="IPR013602">
    <property type="entry name" value="Dynein_heavy_linker"/>
</dbReference>
<feature type="domain" description="Dynein heavy chain 3 AAA+ lid" evidence="18">
    <location>
        <begin position="2145"/>
        <end position="2230"/>
    </location>
</feature>
<evidence type="ECO:0000259" key="15">
    <source>
        <dbReference type="Pfam" id="PF12774"/>
    </source>
</evidence>
<dbReference type="Gene3D" id="1.20.920.30">
    <property type="match status" value="1"/>
</dbReference>
<evidence type="ECO:0000256" key="2">
    <source>
        <dbReference type="ARBA" id="ARBA00008887"/>
    </source>
</evidence>
<dbReference type="GO" id="GO:0051959">
    <property type="term" value="F:dynein light intermediate chain binding"/>
    <property type="evidence" value="ECO:0007669"/>
    <property type="project" value="InterPro"/>
</dbReference>
<keyword evidence="7" id="KW-0243">Dynein</keyword>
<evidence type="ECO:0000313" key="20">
    <source>
        <dbReference type="Proteomes" id="UP000002630"/>
    </source>
</evidence>
<feature type="domain" description="Dynein heavy chain linker" evidence="14">
    <location>
        <begin position="748"/>
        <end position="1145"/>
    </location>
</feature>
<evidence type="ECO:0000256" key="9">
    <source>
        <dbReference type="ARBA" id="ARBA00023069"/>
    </source>
</evidence>
<gene>
    <name evidence="19" type="primary">DYHC13</name>
    <name evidence="19" type="ORF">Esi_0229_0032</name>
</gene>
<dbReference type="InterPro" id="IPR026983">
    <property type="entry name" value="DHC"/>
</dbReference>
<dbReference type="GO" id="GO:0005930">
    <property type="term" value="C:axoneme"/>
    <property type="evidence" value="ECO:0007669"/>
    <property type="project" value="UniProtKB-SubCell"/>
</dbReference>